<dbReference type="PANTHER" id="PTHR30026:SF20">
    <property type="entry name" value="OUTER MEMBRANE PROTEIN TOLC"/>
    <property type="match status" value="1"/>
</dbReference>
<comment type="similarity">
    <text evidence="2">Belongs to the outer membrane factor (OMF) (TC 1.B.17) family.</text>
</comment>
<accession>A0A4S1XCW4</accession>
<keyword evidence="4" id="KW-1134">Transmembrane beta strand</keyword>
<reference evidence="9 10" key="1">
    <citation type="submission" date="2019-04" db="EMBL/GenBank/DDBJ databases">
        <title>Sphingomonas psychrotolerans sp. nov., isolated from soil in the Tianshan Mountains, Xinjiang, China.</title>
        <authorList>
            <person name="Luo Y."/>
            <person name="Sheng H."/>
        </authorList>
    </citation>
    <scope>NUCLEOTIDE SEQUENCE [LARGE SCALE GENOMIC DNA]</scope>
    <source>
        <strain evidence="9 10">ZFGT-11</strain>
    </source>
</reference>
<dbReference type="Gene3D" id="1.20.1600.10">
    <property type="entry name" value="Outer membrane efflux proteins (OEP)"/>
    <property type="match status" value="1"/>
</dbReference>
<evidence type="ECO:0000256" key="4">
    <source>
        <dbReference type="ARBA" id="ARBA00022452"/>
    </source>
</evidence>
<dbReference type="PANTHER" id="PTHR30026">
    <property type="entry name" value="OUTER MEMBRANE PROTEIN TOLC"/>
    <property type="match status" value="1"/>
</dbReference>
<keyword evidence="7" id="KW-0998">Cell outer membrane</keyword>
<dbReference type="InterPro" id="IPR003423">
    <property type="entry name" value="OMP_efflux"/>
</dbReference>
<proteinExistence type="inferred from homology"/>
<gene>
    <name evidence="9" type="ORF">E5A73_09365</name>
</gene>
<evidence type="ECO:0000256" key="2">
    <source>
        <dbReference type="ARBA" id="ARBA00007613"/>
    </source>
</evidence>
<sequence length="500" mass="54474">MLRGSTRSRRCVRIRPEVLACALLCAPHPALAQARATAPIAGIPSPSGIRPSALDRPVPISLVDAVALGVRDNRDIRAAFLERAAQRFRLRAAEQRFAPRLDVLADIYRDDRAGIVTHQGSVGGVGSLLLPSGAQIGFVWDRRQRLDRRGDSDVATLAVTQPLLRGGGFAVNRAPLRIARLQDSIERLALRNTLSEGISRIAFAYRSLQQAQEQVRLAEFALGRTADLIATNRALIDAGRMAAADIVQSEADQANQQVALHQMRQQRNSAQLALLEQLALDPVTNIVAADPIAAEQVPIDTEHAIEIARASRMDLLAQQRSVQQAQEGLRLARNQRLWDLSLVATATRFAGRDPLLGPLPTLNDNRVGVQLAIPLGDPAPKLAVIEADTSLRTAELRLEALDQSVETQVRDAAQRVEAAWSQVEAARRFKALSARAVEIARDKLAAGRSSNFEVLSLQDALRAAEIQELASMISYLDALTSFDLQIGATLESWKIEWSAE</sequence>
<dbReference type="OrthoDB" id="188180at2"/>
<name>A0A4S1XCW4_9SPHN</name>
<dbReference type="EMBL" id="SRXT01000003">
    <property type="protein sequence ID" value="TGX54304.1"/>
    <property type="molecule type" value="Genomic_DNA"/>
</dbReference>
<keyword evidence="10" id="KW-1185">Reference proteome</keyword>
<dbReference type="GO" id="GO:0009279">
    <property type="term" value="C:cell outer membrane"/>
    <property type="evidence" value="ECO:0007669"/>
    <property type="project" value="UniProtKB-SubCell"/>
</dbReference>
<dbReference type="GO" id="GO:0015562">
    <property type="term" value="F:efflux transmembrane transporter activity"/>
    <property type="evidence" value="ECO:0007669"/>
    <property type="project" value="InterPro"/>
</dbReference>
<feature type="signal peptide" evidence="8">
    <location>
        <begin position="1"/>
        <end position="32"/>
    </location>
</feature>
<evidence type="ECO:0000256" key="6">
    <source>
        <dbReference type="ARBA" id="ARBA00023136"/>
    </source>
</evidence>
<evidence type="ECO:0000256" key="8">
    <source>
        <dbReference type="SAM" id="SignalP"/>
    </source>
</evidence>
<dbReference type="SUPFAM" id="SSF56954">
    <property type="entry name" value="Outer membrane efflux proteins (OEP)"/>
    <property type="match status" value="1"/>
</dbReference>
<protein>
    <submittedName>
        <fullName evidence="9">TolC family protein</fullName>
    </submittedName>
</protein>
<dbReference type="InterPro" id="IPR051906">
    <property type="entry name" value="TolC-like"/>
</dbReference>
<comment type="subcellular location">
    <subcellularLocation>
        <location evidence="1">Cell outer membrane</location>
    </subcellularLocation>
</comment>
<comment type="caution">
    <text evidence="9">The sequence shown here is derived from an EMBL/GenBank/DDBJ whole genome shotgun (WGS) entry which is preliminary data.</text>
</comment>
<keyword evidence="8" id="KW-0732">Signal</keyword>
<dbReference type="GO" id="GO:1990281">
    <property type="term" value="C:efflux pump complex"/>
    <property type="evidence" value="ECO:0007669"/>
    <property type="project" value="TreeGrafter"/>
</dbReference>
<dbReference type="Proteomes" id="UP000306147">
    <property type="component" value="Unassembled WGS sequence"/>
</dbReference>
<keyword evidence="5" id="KW-0812">Transmembrane</keyword>
<feature type="chain" id="PRO_5020229710" evidence="8">
    <location>
        <begin position="33"/>
        <end position="500"/>
    </location>
</feature>
<keyword evidence="6" id="KW-0472">Membrane</keyword>
<evidence type="ECO:0000313" key="10">
    <source>
        <dbReference type="Proteomes" id="UP000306147"/>
    </source>
</evidence>
<evidence type="ECO:0000256" key="7">
    <source>
        <dbReference type="ARBA" id="ARBA00023237"/>
    </source>
</evidence>
<evidence type="ECO:0000256" key="1">
    <source>
        <dbReference type="ARBA" id="ARBA00004442"/>
    </source>
</evidence>
<evidence type="ECO:0000256" key="5">
    <source>
        <dbReference type="ARBA" id="ARBA00022692"/>
    </source>
</evidence>
<evidence type="ECO:0000256" key="3">
    <source>
        <dbReference type="ARBA" id="ARBA00022448"/>
    </source>
</evidence>
<dbReference type="AlphaFoldDB" id="A0A4S1XCW4"/>
<dbReference type="Pfam" id="PF02321">
    <property type="entry name" value="OEP"/>
    <property type="match status" value="1"/>
</dbReference>
<keyword evidence="3" id="KW-0813">Transport</keyword>
<organism evidence="9 10">
    <name type="scientific">Sphingomonas gei</name>
    <dbReference type="NCBI Taxonomy" id="1395960"/>
    <lineage>
        <taxon>Bacteria</taxon>
        <taxon>Pseudomonadati</taxon>
        <taxon>Pseudomonadota</taxon>
        <taxon>Alphaproteobacteria</taxon>
        <taxon>Sphingomonadales</taxon>
        <taxon>Sphingomonadaceae</taxon>
        <taxon>Sphingomonas</taxon>
    </lineage>
</organism>
<dbReference type="GO" id="GO:0015288">
    <property type="term" value="F:porin activity"/>
    <property type="evidence" value="ECO:0007669"/>
    <property type="project" value="TreeGrafter"/>
</dbReference>
<evidence type="ECO:0000313" key="9">
    <source>
        <dbReference type="EMBL" id="TGX54304.1"/>
    </source>
</evidence>